<sequence>MTDRPDSTDRPALDRVALTELAGTGPWTTIRVREEVGSTNAEITELARQGGEEGVVVTAESQSAGRGRADRGWVSPPRAGIAVSMLLRPRVSPARWSWLPLLAGVALAETVTEVAGVQAALKWPNDLLVNQPPGDEPRKAAGILAEVAAGAVALGIGLNVTLTDRELPRPDTTSLQLAGASTVDRTLLLTGLLTRLGRRYQAWLSADGDPVASRLRRDYLTWCHTIGQEVRVMLPDDDELTGTAVDIDGDGRLCVDTAGGRIAVAAGDVHHVRLHKIENGKTTRH</sequence>
<dbReference type="AlphaFoldDB" id="A0A543ATF5"/>
<evidence type="ECO:0000313" key="8">
    <source>
        <dbReference type="Proteomes" id="UP000317043"/>
    </source>
</evidence>
<dbReference type="PANTHER" id="PTHR12835:SF5">
    <property type="entry name" value="BIOTIN--PROTEIN LIGASE"/>
    <property type="match status" value="1"/>
</dbReference>
<dbReference type="InterPro" id="IPR008988">
    <property type="entry name" value="Transcriptional_repressor_C"/>
</dbReference>
<dbReference type="PANTHER" id="PTHR12835">
    <property type="entry name" value="BIOTIN PROTEIN LIGASE"/>
    <property type="match status" value="1"/>
</dbReference>
<evidence type="ECO:0000256" key="3">
    <source>
        <dbReference type="ARBA" id="ARBA00022840"/>
    </source>
</evidence>
<keyword evidence="4" id="KW-0092">Biotin</keyword>
<evidence type="ECO:0000313" key="7">
    <source>
        <dbReference type="EMBL" id="TQL75826.1"/>
    </source>
</evidence>
<organism evidence="7 8">
    <name type="scientific">Stackebrandtia endophytica</name>
    <dbReference type="NCBI Taxonomy" id="1496996"/>
    <lineage>
        <taxon>Bacteria</taxon>
        <taxon>Bacillati</taxon>
        <taxon>Actinomycetota</taxon>
        <taxon>Actinomycetes</taxon>
        <taxon>Glycomycetales</taxon>
        <taxon>Glycomycetaceae</taxon>
        <taxon>Stackebrandtia</taxon>
    </lineage>
</organism>
<dbReference type="Pfam" id="PF02237">
    <property type="entry name" value="BPL_C"/>
    <property type="match status" value="1"/>
</dbReference>
<accession>A0A543ATF5</accession>
<dbReference type="SUPFAM" id="SSF50037">
    <property type="entry name" value="C-terminal domain of transcriptional repressors"/>
    <property type="match status" value="1"/>
</dbReference>
<dbReference type="EC" id="6.3.4.15" evidence="5"/>
<dbReference type="InterPro" id="IPR004143">
    <property type="entry name" value="BPL_LPL_catalytic"/>
</dbReference>
<dbReference type="InterPro" id="IPR045864">
    <property type="entry name" value="aa-tRNA-synth_II/BPL/LPL"/>
</dbReference>
<dbReference type="EMBL" id="VFOW01000001">
    <property type="protein sequence ID" value="TQL75826.1"/>
    <property type="molecule type" value="Genomic_DNA"/>
</dbReference>
<dbReference type="InParanoid" id="A0A543ATF5"/>
<evidence type="ECO:0000256" key="1">
    <source>
        <dbReference type="ARBA" id="ARBA00022598"/>
    </source>
</evidence>
<dbReference type="Pfam" id="PF03099">
    <property type="entry name" value="BPL_LplA_LipB"/>
    <property type="match status" value="1"/>
</dbReference>
<dbReference type="FunCoup" id="A0A543ATF5">
    <property type="interactions" value="87"/>
</dbReference>
<dbReference type="InterPro" id="IPR003142">
    <property type="entry name" value="BPL_C"/>
</dbReference>
<dbReference type="Gene3D" id="2.30.30.100">
    <property type="match status" value="1"/>
</dbReference>
<name>A0A543ATF5_9ACTN</name>
<keyword evidence="8" id="KW-1185">Reference proteome</keyword>
<dbReference type="PROSITE" id="PS51733">
    <property type="entry name" value="BPL_LPL_CATALYTIC"/>
    <property type="match status" value="1"/>
</dbReference>
<dbReference type="CDD" id="cd16442">
    <property type="entry name" value="BPL"/>
    <property type="match status" value="1"/>
</dbReference>
<reference evidence="7 8" key="1">
    <citation type="submission" date="2019-06" db="EMBL/GenBank/DDBJ databases">
        <title>Sequencing the genomes of 1000 actinobacteria strains.</title>
        <authorList>
            <person name="Klenk H.-P."/>
        </authorList>
    </citation>
    <scope>NUCLEOTIDE SEQUENCE [LARGE SCALE GENOMIC DNA]</scope>
    <source>
        <strain evidence="7 8">DSM 45928</strain>
    </source>
</reference>
<dbReference type="Gene3D" id="3.30.930.10">
    <property type="entry name" value="Bira Bifunctional Protein, Domain 2"/>
    <property type="match status" value="1"/>
</dbReference>
<evidence type="ECO:0000259" key="6">
    <source>
        <dbReference type="PROSITE" id="PS51733"/>
    </source>
</evidence>
<comment type="caution">
    <text evidence="7">The sequence shown here is derived from an EMBL/GenBank/DDBJ whole genome shotgun (WGS) entry which is preliminary data.</text>
</comment>
<evidence type="ECO:0000256" key="2">
    <source>
        <dbReference type="ARBA" id="ARBA00022741"/>
    </source>
</evidence>
<dbReference type="InterPro" id="IPR004408">
    <property type="entry name" value="Biotin_CoA_COase_ligase"/>
</dbReference>
<gene>
    <name evidence="7" type="ORF">FB566_1341</name>
</gene>
<evidence type="ECO:0000256" key="5">
    <source>
        <dbReference type="ARBA" id="ARBA00024227"/>
    </source>
</evidence>
<dbReference type="NCBIfam" id="TIGR00121">
    <property type="entry name" value="birA_ligase"/>
    <property type="match status" value="1"/>
</dbReference>
<evidence type="ECO:0000256" key="4">
    <source>
        <dbReference type="ARBA" id="ARBA00023267"/>
    </source>
</evidence>
<dbReference type="GO" id="GO:0005737">
    <property type="term" value="C:cytoplasm"/>
    <property type="evidence" value="ECO:0007669"/>
    <property type="project" value="TreeGrafter"/>
</dbReference>
<proteinExistence type="predicted"/>
<dbReference type="OrthoDB" id="9807064at2"/>
<protein>
    <recommendedName>
        <fullName evidence="5">biotin--[biotin carboxyl-carrier protein] ligase</fullName>
        <ecNumber evidence="5">6.3.4.15</ecNumber>
    </recommendedName>
</protein>
<feature type="domain" description="BPL/LPL catalytic" evidence="6">
    <location>
        <begin position="23"/>
        <end position="204"/>
    </location>
</feature>
<dbReference type="SUPFAM" id="SSF55681">
    <property type="entry name" value="Class II aaRS and biotin synthetases"/>
    <property type="match status" value="1"/>
</dbReference>
<keyword evidence="1 7" id="KW-0436">Ligase</keyword>
<keyword evidence="3" id="KW-0067">ATP-binding</keyword>
<dbReference type="GO" id="GO:0005524">
    <property type="term" value="F:ATP binding"/>
    <property type="evidence" value="ECO:0007669"/>
    <property type="project" value="UniProtKB-KW"/>
</dbReference>
<dbReference type="RefSeq" id="WP_142036310.1">
    <property type="nucleotide sequence ID" value="NZ_JBHTGS010000001.1"/>
</dbReference>
<dbReference type="GO" id="GO:0004077">
    <property type="term" value="F:biotin--[biotin carboxyl-carrier protein] ligase activity"/>
    <property type="evidence" value="ECO:0007669"/>
    <property type="project" value="UniProtKB-EC"/>
</dbReference>
<keyword evidence="2" id="KW-0547">Nucleotide-binding</keyword>
<dbReference type="Proteomes" id="UP000317043">
    <property type="component" value="Unassembled WGS sequence"/>
</dbReference>